<reference evidence="2 3" key="1">
    <citation type="submission" date="2022-05" db="EMBL/GenBank/DDBJ databases">
        <title>Novel Pseudomonas spp. Isolated from a Rainbow Trout Aquaculture Facility.</title>
        <authorList>
            <person name="Testerman T."/>
            <person name="Graf J."/>
        </authorList>
    </citation>
    <scope>NUCLEOTIDE SEQUENCE [LARGE SCALE GENOMIC DNA]</scope>
    <source>
        <strain evidence="2 3">ID681</strain>
    </source>
</reference>
<evidence type="ECO:0008006" key="4">
    <source>
        <dbReference type="Google" id="ProtNLM"/>
    </source>
</evidence>
<evidence type="ECO:0000313" key="3">
    <source>
        <dbReference type="Proteomes" id="UP001148203"/>
    </source>
</evidence>
<comment type="caution">
    <text evidence="2">The sequence shown here is derived from an EMBL/GenBank/DDBJ whole genome shotgun (WGS) entry which is preliminary data.</text>
</comment>
<protein>
    <recommendedName>
        <fullName evidence="4">Ig-like domain-containing protein</fullName>
    </recommendedName>
</protein>
<organism evidence="2 3">
    <name type="scientific">Pseudomonas fontis</name>
    <dbReference type="NCBI Taxonomy" id="2942633"/>
    <lineage>
        <taxon>Bacteria</taxon>
        <taxon>Pseudomonadati</taxon>
        <taxon>Pseudomonadota</taxon>
        <taxon>Gammaproteobacteria</taxon>
        <taxon>Pseudomonadales</taxon>
        <taxon>Pseudomonadaceae</taxon>
        <taxon>Pseudomonas</taxon>
    </lineage>
</organism>
<sequence length="487" mass="52361">MSSAKISNLPPDALLEAPTTDPAPLSNSDGTETNLLPRLAWSDSDKPLKVKFALWQNSDPKIGAPEEVEVYLDDMRIGQREWTAPIKEDELFVTVSADQLLPGEHQLTYVVTLGNGNKVGSEPFTVTIDKEPPRLADPDRLIFPSDLPPNGINNTYLATHNDQVVASVPNYVERKVGDVLTWYWELNPDGDIPAGTYTVKPGDLGNPLNVVLQGEFLRQQSNGVFFATYSVRDRAGNGSNLSRSVRLTVDIRPPVARGAPSVKEASPNGPDSGTLAALNAQSGATAVISREEVSLGEVVSIDVIGFDGGNGPGSIANLPPINPPDGLEFKIPASVLAANIPVGTDIRKLDIRYNVTGDTQPSKSYWLTVPKFTGSTFGRVLCEGVETGSPATLSKSKMSPEGEYVYVDRWPFQAAGQYIKVLVATAGKETVLADGVLSSLGTYRVKLPQSYVRAISVGKYFTLEAGVSFDGKLSYQPFQPLMVKVVS</sequence>
<evidence type="ECO:0000256" key="1">
    <source>
        <dbReference type="SAM" id="MobiDB-lite"/>
    </source>
</evidence>
<name>A0ABT5NU53_9PSED</name>
<gene>
    <name evidence="2" type="ORF">M5G11_14290</name>
</gene>
<keyword evidence="3" id="KW-1185">Reference proteome</keyword>
<proteinExistence type="predicted"/>
<accession>A0ABT5NU53</accession>
<feature type="region of interest" description="Disordered" evidence="1">
    <location>
        <begin position="1"/>
        <end position="32"/>
    </location>
</feature>
<dbReference type="RefSeq" id="WP_273913783.1">
    <property type="nucleotide sequence ID" value="NZ_JAMDGX010000105.1"/>
</dbReference>
<dbReference type="Proteomes" id="UP001148203">
    <property type="component" value="Unassembled WGS sequence"/>
</dbReference>
<dbReference type="EMBL" id="JAMDGY010000035">
    <property type="protein sequence ID" value="MDD0991711.1"/>
    <property type="molecule type" value="Genomic_DNA"/>
</dbReference>
<evidence type="ECO:0000313" key="2">
    <source>
        <dbReference type="EMBL" id="MDD0991711.1"/>
    </source>
</evidence>